<feature type="region of interest" description="Disordered" evidence="2">
    <location>
        <begin position="701"/>
        <end position="722"/>
    </location>
</feature>
<dbReference type="PANTHER" id="PTHR31915:SF6">
    <property type="entry name" value="SKICH DOMAIN-CONTAINING PROTEIN"/>
    <property type="match status" value="1"/>
</dbReference>
<feature type="compositionally biased region" description="Basic and acidic residues" evidence="2">
    <location>
        <begin position="235"/>
        <end position="244"/>
    </location>
</feature>
<evidence type="ECO:0000313" key="3">
    <source>
        <dbReference type="EMBL" id="CDJ62055.1"/>
    </source>
</evidence>
<evidence type="ECO:0000313" key="4">
    <source>
        <dbReference type="Proteomes" id="UP000030754"/>
    </source>
</evidence>
<dbReference type="VEuPathDB" id="ToxoDB:ENH_00002590"/>
<feature type="coiled-coil region" evidence="1">
    <location>
        <begin position="1296"/>
        <end position="1340"/>
    </location>
</feature>
<feature type="compositionally biased region" description="Low complexity" evidence="2">
    <location>
        <begin position="105"/>
        <end position="116"/>
    </location>
</feature>
<feature type="region of interest" description="Disordered" evidence="2">
    <location>
        <begin position="152"/>
        <end position="184"/>
    </location>
</feature>
<feature type="region of interest" description="Disordered" evidence="2">
    <location>
        <begin position="432"/>
        <end position="451"/>
    </location>
</feature>
<dbReference type="GeneID" id="25470454"/>
<evidence type="ECO:0000256" key="2">
    <source>
        <dbReference type="SAM" id="MobiDB-lite"/>
    </source>
</evidence>
<dbReference type="InterPro" id="IPR051002">
    <property type="entry name" value="UBA_autophagy_assoc_protein"/>
</dbReference>
<feature type="compositionally biased region" description="Low complexity" evidence="2">
    <location>
        <begin position="23"/>
        <end position="39"/>
    </location>
</feature>
<reference evidence="3" key="2">
    <citation type="submission" date="2013-10" db="EMBL/GenBank/DDBJ databases">
        <authorList>
            <person name="Aslett M."/>
        </authorList>
    </citation>
    <scope>NUCLEOTIDE SEQUENCE [LARGE SCALE GENOMIC DNA]</scope>
    <source>
        <strain evidence="3">Houghton</strain>
    </source>
</reference>
<dbReference type="Proteomes" id="UP000030754">
    <property type="component" value="Unassembled WGS sequence"/>
</dbReference>
<feature type="compositionally biased region" description="Polar residues" evidence="2">
    <location>
        <begin position="152"/>
        <end position="163"/>
    </location>
</feature>
<feature type="region of interest" description="Disordered" evidence="2">
    <location>
        <begin position="460"/>
        <end position="501"/>
    </location>
</feature>
<feature type="coiled-coil region" evidence="1">
    <location>
        <begin position="572"/>
        <end position="606"/>
    </location>
</feature>
<keyword evidence="4" id="KW-1185">Reference proteome</keyword>
<feature type="region of interest" description="Disordered" evidence="2">
    <location>
        <begin position="100"/>
        <end position="121"/>
    </location>
</feature>
<keyword evidence="1" id="KW-0175">Coiled coil</keyword>
<reference evidence="3" key="1">
    <citation type="submission" date="2013-10" db="EMBL/GenBank/DDBJ databases">
        <title>Genomic analysis of the causative agents of coccidiosis in chickens.</title>
        <authorList>
            <person name="Reid A.J."/>
            <person name="Blake D."/>
            <person name="Billington K."/>
            <person name="Browne H."/>
            <person name="Dunn M."/>
            <person name="Hung S."/>
            <person name="Kawahara F."/>
            <person name="Miranda-Saavedra D."/>
            <person name="Mourier T."/>
            <person name="Nagra H."/>
            <person name="Otto T.D."/>
            <person name="Rawlings N."/>
            <person name="Sanchez A."/>
            <person name="Sanders M."/>
            <person name="Subramaniam C."/>
            <person name="Tay Y."/>
            <person name="Dear P."/>
            <person name="Doerig C."/>
            <person name="Gruber A."/>
            <person name="Parkinson J."/>
            <person name="Shirley M."/>
            <person name="Wan K.L."/>
            <person name="Berriman M."/>
            <person name="Tomley F."/>
            <person name="Pain A."/>
        </authorList>
    </citation>
    <scope>NUCLEOTIDE SEQUENCE [LARGE SCALE GENOMIC DNA]</scope>
    <source>
        <strain evidence="3">Houghton</strain>
    </source>
</reference>
<sequence>MSSPLDELADAFITSQSPFMGAQKGIHGQGQQNQQSVGGETPCVPGGEETAISSSTGFVCAFSPGKTFGPASNEPTDIAAAAAAREADDAFGDWTSAPQVTHPMQQQCQQQQQQQQNSVTSGAQGFWASNVSHQSSVSGSFAELLEPNISSNTSTSGILQQSPHVPLDGQAHLGAAPDPRDATPRDCGDALIALGAAPSGSLARAASFATAAVSATAADPHPRAYQEQYVASRSDPSETLKETTADASGIAVSGSLGPRPASAAATTERGGIGGTSDSEYVHPYSTGSSSSGFSKPRSAVSGVPSPASGHQSLSSDALEAPVVGAPAAATAAAVPAAFLASKNSPVFTSGASTTSPPTALNLASVQDRESSKKCATECLQPSGPATEAAYASQEITGFTGGSKDSAPEVLPSRDMTGNKAEASTADLAVTTDQAREAAPAPTATPVGISGECRDRAHLETEASGRLPSPQAEQANASATATAADAERPAQEAETSAAPQTGTMCDWEAVEKLSQKYRQVKKQNALLKEALRQQQQQQQQGQQQPQQQQQQQEEPLGLVSQLQQQVALGEFRQRQLLDDLDTAQRELKRQQQQLQQQQQQLQQQHLLLLKTGAANPSSAGGPGSSWGLSLLGGGSAAAKDAELKALQQQVEVLGEELQLKIEENERLHLEAFEERQQQQQQQQQLEATIRLLQQQQEAAQQQQQQQAADHAEQQREYERLQQQQEEKMRQLQQQLENAHTQQQLLLRQAMEDREQLLLREQQQQQEQQQAVAYYSTLLGCDYSRIPLLHCLDLPSGGYAAAAAAAAAAQEELLRLIVAALGDLRRLLLCWAAGLEVSAGATDQGGEGLPPSDEEGALSDADTPANRLPHSLGLSWRVRTATRQARRAAFDSVASITAICSLLEHAAAAVAVASAEPLARRTNSNLDICSGKIQEETRRFSVAFSCFISLTLLAVSLQHDALNGPQQHQRQQLDAKHDEHRGSNVDPFMACLEDLQRDAAALSAVAAAAFEYMGEQPSNSGDDDIAAHTDALSEKHFLTLTAVLTNSKLEHDEKKLLAAEKCQQQQNQNGDLQSQLQQELRMPPLPLSPSKSVHVQHQGKKGQQLDLSTLFPWRGGLPSTFQPEQTEEDVPHQSECSKWLHQLRSNRGAASAGITLSRWRGAAEAKKERLLQLFFDQLKTVLQTFRNMAVCLSGRMRRPADLVDGQLLLLSGTGPCMLSLLQALRAVSNADGGTSRLLHHSKLLLLLQQSPSYAALRAEPLHDVATVGMQCLSNIRAILLNSGQKISTRDARQVFSKRQAAEAQVAAAAADVRLLEERVAEANKAASQLREAKVAVALLQAEVARLRGGTCSAATSFTTETSPTRSGSSRCSAHLEGGVGGLPVLADVPAAAESSAAVVSKGSSSQGDPAVKGLALLAGPTTADAAAFIAKEADLASMAFDASAEEKRSVYAEELLVLQQKLHAEAAALAVLRMQLSSAFKAVHALEDQRAALHRELRRSKEAGAAAAAAAVAAATETAASARLAEENYSQQLRLLSLHVAETHEKSKEKQKELEDLLKHKILCGRCGVWNPLSDLLVEGQSWGSCAMCRGRVTERPF</sequence>
<feature type="compositionally biased region" description="Basic and acidic residues" evidence="2">
    <location>
        <begin position="708"/>
        <end position="722"/>
    </location>
</feature>
<feature type="region of interest" description="Disordered" evidence="2">
    <location>
        <begin position="840"/>
        <end position="864"/>
    </location>
</feature>
<protein>
    <submittedName>
        <fullName evidence="3">Trichohyalin, putative</fullName>
    </submittedName>
</protein>
<name>U6MKA3_9EIME</name>
<accession>U6MKA3</accession>
<evidence type="ECO:0000256" key="1">
    <source>
        <dbReference type="SAM" id="Coils"/>
    </source>
</evidence>
<gene>
    <name evidence="3" type="ORF">ENH_00002590</name>
</gene>
<dbReference type="EMBL" id="HG722335">
    <property type="protein sequence ID" value="CDJ62055.1"/>
    <property type="molecule type" value="Genomic_DNA"/>
</dbReference>
<feature type="region of interest" description="Disordered" evidence="2">
    <location>
        <begin position="535"/>
        <end position="554"/>
    </location>
</feature>
<feature type="compositionally biased region" description="Low complexity" evidence="2">
    <location>
        <begin position="470"/>
        <end position="483"/>
    </location>
</feature>
<feature type="compositionally biased region" description="Low complexity" evidence="2">
    <location>
        <begin position="285"/>
        <end position="294"/>
    </location>
</feature>
<organism evidence="3 4">
    <name type="scientific">Eimeria necatrix</name>
    <dbReference type="NCBI Taxonomy" id="51315"/>
    <lineage>
        <taxon>Eukaryota</taxon>
        <taxon>Sar</taxon>
        <taxon>Alveolata</taxon>
        <taxon>Apicomplexa</taxon>
        <taxon>Conoidasida</taxon>
        <taxon>Coccidia</taxon>
        <taxon>Eucoccidiorida</taxon>
        <taxon>Eimeriorina</taxon>
        <taxon>Eimeriidae</taxon>
        <taxon>Eimeria</taxon>
    </lineage>
</organism>
<dbReference type="RefSeq" id="XP_013439417.1">
    <property type="nucleotide sequence ID" value="XM_013583963.1"/>
</dbReference>
<proteinExistence type="predicted"/>
<feature type="compositionally biased region" description="Low complexity" evidence="2">
    <location>
        <begin position="535"/>
        <end position="551"/>
    </location>
</feature>
<dbReference type="OrthoDB" id="348412at2759"/>
<feature type="region of interest" description="Disordered" evidence="2">
    <location>
        <begin position="217"/>
        <end position="313"/>
    </location>
</feature>
<dbReference type="PANTHER" id="PTHR31915">
    <property type="entry name" value="SKICH DOMAIN-CONTAINING PROTEIN"/>
    <property type="match status" value="1"/>
</dbReference>
<feature type="region of interest" description="Disordered" evidence="2">
    <location>
        <begin position="20"/>
        <end position="50"/>
    </location>
</feature>
<feature type="region of interest" description="Disordered" evidence="2">
    <location>
        <begin position="382"/>
        <end position="421"/>
    </location>
</feature>